<dbReference type="Pfam" id="PF05977">
    <property type="entry name" value="MFS_3"/>
    <property type="match status" value="1"/>
</dbReference>
<dbReference type="InterPro" id="IPR010290">
    <property type="entry name" value="TM_effector"/>
</dbReference>
<sequence>MSLAAPAPLGWRFRALAAARTVSVAGNGFGRVALAFAVLSVPGAGPAEVSVVLACQALPQLLLILVGGVVADRVSRSRLMVSAEVTATAAWVGLALVSGSGTPSITGLAVLAAVSGIATAVFTPAMSGVVPQLVRPEQLQRANATIRVGQNAALLIGLGLSGVVVAAFGATTALVVNAASFGVSGILIARIRVPDPARASVRLLVDLRRGAREFAARQWLWVTTAQFSVVVAALNATAGVLGPLVATQHYGGATAWSIIIGSQAVGTIGGATLAARIRVAHPIRTAVLATLGLAVPMLLLACTAPVWLCCAGMLVSGIAIDVFGVLWSTTLQQRVPEDVLSRVSAFDSFGSLSLAPLGLLVAGPVAAATGTGPALLACAGLVVAATLAALISPEVRRLRSVPPAATA</sequence>
<comment type="subcellular location">
    <subcellularLocation>
        <location evidence="1">Cell membrane</location>
        <topology evidence="1">Multi-pass membrane protein</topology>
    </subcellularLocation>
</comment>
<keyword evidence="2" id="KW-0813">Transport</keyword>
<keyword evidence="5 7" id="KW-1133">Transmembrane helix</keyword>
<dbReference type="RefSeq" id="WP_043585464.1">
    <property type="nucleotide sequence ID" value="NZ_QWEC01000089.1"/>
</dbReference>
<evidence type="ECO:0000313" key="8">
    <source>
        <dbReference type="EMBL" id="RII97349.1"/>
    </source>
</evidence>
<evidence type="ECO:0000256" key="5">
    <source>
        <dbReference type="ARBA" id="ARBA00022989"/>
    </source>
</evidence>
<keyword evidence="3" id="KW-1003">Cell membrane</keyword>
<dbReference type="PANTHER" id="PTHR23513">
    <property type="entry name" value="INTEGRAL MEMBRANE EFFLUX PROTEIN-RELATED"/>
    <property type="match status" value="1"/>
</dbReference>
<dbReference type="Proteomes" id="UP000266298">
    <property type="component" value="Unassembled WGS sequence"/>
</dbReference>
<feature type="transmembrane region" description="Helical" evidence="7">
    <location>
        <begin position="51"/>
        <end position="72"/>
    </location>
</feature>
<protein>
    <submittedName>
        <fullName evidence="8">MFS transporter</fullName>
    </submittedName>
</protein>
<feature type="transmembrane region" description="Helical" evidence="7">
    <location>
        <begin position="253"/>
        <end position="274"/>
    </location>
</feature>
<gene>
    <name evidence="8" type="ORF">DZF96_07715</name>
</gene>
<evidence type="ECO:0000256" key="4">
    <source>
        <dbReference type="ARBA" id="ARBA00022692"/>
    </source>
</evidence>
<evidence type="ECO:0000256" key="6">
    <source>
        <dbReference type="ARBA" id="ARBA00023136"/>
    </source>
</evidence>
<dbReference type="InterPro" id="IPR036259">
    <property type="entry name" value="MFS_trans_sf"/>
</dbReference>
<dbReference type="AlphaFoldDB" id="A0A399NVK0"/>
<evidence type="ECO:0000256" key="7">
    <source>
        <dbReference type="SAM" id="Phobius"/>
    </source>
</evidence>
<dbReference type="Gene3D" id="1.20.1250.20">
    <property type="entry name" value="MFS general substrate transporter like domains"/>
    <property type="match status" value="1"/>
</dbReference>
<evidence type="ECO:0000256" key="3">
    <source>
        <dbReference type="ARBA" id="ARBA00022475"/>
    </source>
</evidence>
<evidence type="ECO:0000256" key="2">
    <source>
        <dbReference type="ARBA" id="ARBA00022448"/>
    </source>
</evidence>
<feature type="transmembrane region" description="Helical" evidence="7">
    <location>
        <begin position="151"/>
        <end position="168"/>
    </location>
</feature>
<reference evidence="8 9" key="1">
    <citation type="submission" date="2018-08" db="EMBL/GenBank/DDBJ databases">
        <title>Genome Sequence of Clavibacter michiganensis Subspecies type strains, and the Atypical Peach-Colored Strains Isolated from Tomato.</title>
        <authorList>
            <person name="Osdaghi E."/>
            <person name="Portier P."/>
            <person name="Briand M."/>
            <person name="Jacques M.-A."/>
        </authorList>
    </citation>
    <scope>NUCLEOTIDE SEQUENCE [LARGE SCALE GENOMIC DNA]</scope>
    <source>
        <strain evidence="8 9">CFBP 7493</strain>
    </source>
</reference>
<name>A0A399NVK0_9MICO</name>
<feature type="transmembrane region" description="Helical" evidence="7">
    <location>
        <begin position="373"/>
        <end position="391"/>
    </location>
</feature>
<feature type="transmembrane region" description="Helical" evidence="7">
    <location>
        <begin position="313"/>
        <end position="331"/>
    </location>
</feature>
<feature type="transmembrane region" description="Helical" evidence="7">
    <location>
        <begin position="219"/>
        <end position="241"/>
    </location>
</feature>
<comment type="caution">
    <text evidence="8">The sequence shown here is derived from an EMBL/GenBank/DDBJ whole genome shotgun (WGS) entry which is preliminary data.</text>
</comment>
<dbReference type="PANTHER" id="PTHR23513:SF11">
    <property type="entry name" value="STAPHYLOFERRIN A TRANSPORTER"/>
    <property type="match status" value="1"/>
</dbReference>
<keyword evidence="4 7" id="KW-0812">Transmembrane</keyword>
<feature type="transmembrane region" description="Helical" evidence="7">
    <location>
        <begin position="286"/>
        <end position="307"/>
    </location>
</feature>
<evidence type="ECO:0000256" key="1">
    <source>
        <dbReference type="ARBA" id="ARBA00004651"/>
    </source>
</evidence>
<dbReference type="GO" id="GO:0005886">
    <property type="term" value="C:plasma membrane"/>
    <property type="evidence" value="ECO:0007669"/>
    <property type="project" value="UniProtKB-SubCell"/>
</dbReference>
<dbReference type="CDD" id="cd06173">
    <property type="entry name" value="MFS_MefA_like"/>
    <property type="match status" value="1"/>
</dbReference>
<organism evidence="8 9">
    <name type="scientific">Clavibacter michiganensis</name>
    <dbReference type="NCBI Taxonomy" id="28447"/>
    <lineage>
        <taxon>Bacteria</taxon>
        <taxon>Bacillati</taxon>
        <taxon>Actinomycetota</taxon>
        <taxon>Actinomycetes</taxon>
        <taxon>Micrococcales</taxon>
        <taxon>Microbacteriaceae</taxon>
        <taxon>Clavibacter</taxon>
    </lineage>
</organism>
<feature type="transmembrane region" description="Helical" evidence="7">
    <location>
        <begin position="343"/>
        <end position="367"/>
    </location>
</feature>
<evidence type="ECO:0000313" key="9">
    <source>
        <dbReference type="Proteomes" id="UP000266298"/>
    </source>
</evidence>
<proteinExistence type="predicted"/>
<accession>A0A399NVK0</accession>
<keyword evidence="6 7" id="KW-0472">Membrane</keyword>
<dbReference type="EMBL" id="QWEC01000089">
    <property type="protein sequence ID" value="RII97349.1"/>
    <property type="molecule type" value="Genomic_DNA"/>
</dbReference>
<dbReference type="SUPFAM" id="SSF103473">
    <property type="entry name" value="MFS general substrate transporter"/>
    <property type="match status" value="1"/>
</dbReference>